<organism evidence="1">
    <name type="scientific">Anguilla anguilla</name>
    <name type="common">European freshwater eel</name>
    <name type="synonym">Muraena anguilla</name>
    <dbReference type="NCBI Taxonomy" id="7936"/>
    <lineage>
        <taxon>Eukaryota</taxon>
        <taxon>Metazoa</taxon>
        <taxon>Chordata</taxon>
        <taxon>Craniata</taxon>
        <taxon>Vertebrata</taxon>
        <taxon>Euteleostomi</taxon>
        <taxon>Actinopterygii</taxon>
        <taxon>Neopterygii</taxon>
        <taxon>Teleostei</taxon>
        <taxon>Anguilliformes</taxon>
        <taxon>Anguillidae</taxon>
        <taxon>Anguilla</taxon>
    </lineage>
</organism>
<evidence type="ECO:0000313" key="1">
    <source>
        <dbReference type="EMBL" id="JAH44852.1"/>
    </source>
</evidence>
<protein>
    <submittedName>
        <fullName evidence="1">Uncharacterized protein</fullName>
    </submittedName>
</protein>
<name>A0A0E9SUD4_ANGAN</name>
<reference evidence="1" key="2">
    <citation type="journal article" date="2015" name="Fish Shellfish Immunol.">
        <title>Early steps in the European eel (Anguilla anguilla)-Vibrio vulnificus interaction in the gills: Role of the RtxA13 toxin.</title>
        <authorList>
            <person name="Callol A."/>
            <person name="Pajuelo D."/>
            <person name="Ebbesson L."/>
            <person name="Teles M."/>
            <person name="MacKenzie S."/>
            <person name="Amaro C."/>
        </authorList>
    </citation>
    <scope>NUCLEOTIDE SEQUENCE</scope>
</reference>
<reference evidence="1" key="1">
    <citation type="submission" date="2014-11" db="EMBL/GenBank/DDBJ databases">
        <authorList>
            <person name="Amaro Gonzalez C."/>
        </authorList>
    </citation>
    <scope>NUCLEOTIDE SEQUENCE</scope>
</reference>
<accession>A0A0E9SUD4</accession>
<proteinExistence type="predicted"/>
<sequence length="42" mass="5056">MSMTAFHHSYWVEKHIPHNSYIFHSCISEHTHKKDKNSKFSP</sequence>
<dbReference type="EMBL" id="GBXM01063725">
    <property type="protein sequence ID" value="JAH44852.1"/>
    <property type="molecule type" value="Transcribed_RNA"/>
</dbReference>
<dbReference type="AlphaFoldDB" id="A0A0E9SUD4"/>